<dbReference type="SUPFAM" id="SSF48498">
    <property type="entry name" value="Tetracyclin repressor-like, C-terminal domain"/>
    <property type="match status" value="1"/>
</dbReference>
<dbReference type="GO" id="GO:0000976">
    <property type="term" value="F:transcription cis-regulatory region binding"/>
    <property type="evidence" value="ECO:0007669"/>
    <property type="project" value="TreeGrafter"/>
</dbReference>
<keyword evidence="1" id="KW-0805">Transcription regulation</keyword>
<reference evidence="6 7" key="1">
    <citation type="submission" date="2020-04" db="EMBL/GenBank/DDBJ databases">
        <title>Nesterenkonia sp. nov., isolated from marine sediment.</title>
        <authorList>
            <person name="Zhang G."/>
        </authorList>
    </citation>
    <scope>NUCLEOTIDE SEQUENCE [LARGE SCALE GENOMIC DNA]</scope>
    <source>
        <strain evidence="6 7">MY13</strain>
    </source>
</reference>
<evidence type="ECO:0000259" key="5">
    <source>
        <dbReference type="PROSITE" id="PS50977"/>
    </source>
</evidence>
<evidence type="ECO:0000256" key="4">
    <source>
        <dbReference type="PROSITE-ProRule" id="PRU00335"/>
    </source>
</evidence>
<dbReference type="SUPFAM" id="SSF46689">
    <property type="entry name" value="Homeodomain-like"/>
    <property type="match status" value="1"/>
</dbReference>
<dbReference type="Pfam" id="PF00440">
    <property type="entry name" value="TetR_N"/>
    <property type="match status" value="1"/>
</dbReference>
<gene>
    <name evidence="6" type="ORF">HGQ17_03645</name>
</gene>
<keyword evidence="7" id="KW-1185">Reference proteome</keyword>
<keyword evidence="2 4" id="KW-0238">DNA-binding</keyword>
<feature type="DNA-binding region" description="H-T-H motif" evidence="4">
    <location>
        <begin position="25"/>
        <end position="44"/>
    </location>
</feature>
<dbReference type="InterPro" id="IPR009057">
    <property type="entry name" value="Homeodomain-like_sf"/>
</dbReference>
<dbReference type="PANTHER" id="PTHR30055">
    <property type="entry name" value="HTH-TYPE TRANSCRIPTIONAL REGULATOR RUTR"/>
    <property type="match status" value="1"/>
</dbReference>
<dbReference type="GO" id="GO:0003700">
    <property type="term" value="F:DNA-binding transcription factor activity"/>
    <property type="evidence" value="ECO:0007669"/>
    <property type="project" value="TreeGrafter"/>
</dbReference>
<comment type="caution">
    <text evidence="6">The sequence shown here is derived from an EMBL/GenBank/DDBJ whole genome shotgun (WGS) entry which is preliminary data.</text>
</comment>
<dbReference type="PROSITE" id="PS50977">
    <property type="entry name" value="HTH_TETR_2"/>
    <property type="match status" value="1"/>
</dbReference>
<accession>A0A7X8TI11</accession>
<name>A0A7X8TI11_9MICC</name>
<evidence type="ECO:0000256" key="2">
    <source>
        <dbReference type="ARBA" id="ARBA00023125"/>
    </source>
</evidence>
<sequence>MSLSREAILSTAQRLLTDYGLQDLTMRRLASELNVRAGALYYHVPNKQELLLQVARRIMAPLNRPGEPPREILLSLRTRALEFRDAADLMLIAYAMDTQLPPVPALREAMAENAPAAEVDHQVAALMQFTLGSFAVEQNRSYLGSSQTTDDDALATFTLGLDRLLPGAAPD</sequence>
<dbReference type="PANTHER" id="PTHR30055:SF234">
    <property type="entry name" value="HTH-TYPE TRANSCRIPTIONAL REGULATOR BETI"/>
    <property type="match status" value="1"/>
</dbReference>
<evidence type="ECO:0000313" key="7">
    <source>
        <dbReference type="Proteomes" id="UP000523139"/>
    </source>
</evidence>
<dbReference type="Gene3D" id="1.10.357.10">
    <property type="entry name" value="Tetracycline Repressor, domain 2"/>
    <property type="match status" value="1"/>
</dbReference>
<dbReference type="InterPro" id="IPR036271">
    <property type="entry name" value="Tet_transcr_reg_TetR-rel_C_sf"/>
</dbReference>
<proteinExistence type="predicted"/>
<dbReference type="RefSeq" id="WP_168886608.1">
    <property type="nucleotide sequence ID" value="NZ_JABAHY010000002.1"/>
</dbReference>
<dbReference type="InterPro" id="IPR050109">
    <property type="entry name" value="HTH-type_TetR-like_transc_reg"/>
</dbReference>
<dbReference type="InterPro" id="IPR001647">
    <property type="entry name" value="HTH_TetR"/>
</dbReference>
<dbReference type="PRINTS" id="PR00455">
    <property type="entry name" value="HTHTETR"/>
</dbReference>
<evidence type="ECO:0000256" key="3">
    <source>
        <dbReference type="ARBA" id="ARBA00023163"/>
    </source>
</evidence>
<evidence type="ECO:0000256" key="1">
    <source>
        <dbReference type="ARBA" id="ARBA00023015"/>
    </source>
</evidence>
<protein>
    <submittedName>
        <fullName evidence="6">TetR/AcrR family transcriptional regulator</fullName>
    </submittedName>
</protein>
<dbReference type="AlphaFoldDB" id="A0A7X8TI11"/>
<keyword evidence="3" id="KW-0804">Transcription</keyword>
<dbReference type="EMBL" id="JABAHY010000002">
    <property type="protein sequence ID" value="NLS09111.1"/>
    <property type="molecule type" value="Genomic_DNA"/>
</dbReference>
<dbReference type="Proteomes" id="UP000523139">
    <property type="component" value="Unassembled WGS sequence"/>
</dbReference>
<evidence type="ECO:0000313" key="6">
    <source>
        <dbReference type="EMBL" id="NLS09111.1"/>
    </source>
</evidence>
<organism evidence="6 7">
    <name type="scientific">Nesterenkonia sedimenti</name>
    <dbReference type="NCBI Taxonomy" id="1463632"/>
    <lineage>
        <taxon>Bacteria</taxon>
        <taxon>Bacillati</taxon>
        <taxon>Actinomycetota</taxon>
        <taxon>Actinomycetes</taxon>
        <taxon>Micrococcales</taxon>
        <taxon>Micrococcaceae</taxon>
        <taxon>Nesterenkonia</taxon>
    </lineage>
</organism>
<feature type="domain" description="HTH tetR-type" evidence="5">
    <location>
        <begin position="2"/>
        <end position="62"/>
    </location>
</feature>